<dbReference type="InterPro" id="IPR052923">
    <property type="entry name" value="UPF0718"/>
</dbReference>
<dbReference type="NCBIfam" id="NF033936">
    <property type="entry name" value="CuZnOut_SO0444"/>
    <property type="match status" value="1"/>
</dbReference>
<dbReference type="InterPro" id="IPR005524">
    <property type="entry name" value="DUF318"/>
</dbReference>
<evidence type="ECO:0000313" key="9">
    <source>
        <dbReference type="Proteomes" id="UP000659697"/>
    </source>
</evidence>
<feature type="transmembrane region" description="Helical" evidence="7">
    <location>
        <begin position="12"/>
        <end position="33"/>
    </location>
</feature>
<reference evidence="9" key="1">
    <citation type="journal article" date="2019" name="Int. J. Syst. Evol. Microbiol.">
        <title>The Global Catalogue of Microorganisms (GCM) 10K type strain sequencing project: providing services to taxonomists for standard genome sequencing and annotation.</title>
        <authorList>
            <consortium name="The Broad Institute Genomics Platform"/>
            <consortium name="The Broad Institute Genome Sequencing Center for Infectious Disease"/>
            <person name="Wu L."/>
            <person name="Ma J."/>
        </authorList>
    </citation>
    <scope>NUCLEOTIDE SEQUENCE [LARGE SCALE GENOMIC DNA]</scope>
    <source>
        <strain evidence="9">CGMCC 1.7003</strain>
    </source>
</reference>
<feature type="transmembrane region" description="Helical" evidence="7">
    <location>
        <begin position="103"/>
        <end position="129"/>
    </location>
</feature>
<dbReference type="Pfam" id="PF03773">
    <property type="entry name" value="ArsP_1"/>
    <property type="match status" value="1"/>
</dbReference>
<keyword evidence="6 7" id="KW-0472">Membrane</keyword>
<name>A0ABQ3KT90_9ALTE</name>
<feature type="transmembrane region" description="Helical" evidence="7">
    <location>
        <begin position="292"/>
        <end position="309"/>
    </location>
</feature>
<evidence type="ECO:0000256" key="1">
    <source>
        <dbReference type="ARBA" id="ARBA00004651"/>
    </source>
</evidence>
<feature type="transmembrane region" description="Helical" evidence="7">
    <location>
        <begin position="356"/>
        <end position="378"/>
    </location>
</feature>
<evidence type="ECO:0000256" key="3">
    <source>
        <dbReference type="ARBA" id="ARBA00022475"/>
    </source>
</evidence>
<accession>A0ABQ3KT90</accession>
<evidence type="ECO:0000256" key="6">
    <source>
        <dbReference type="ARBA" id="ARBA00023136"/>
    </source>
</evidence>
<keyword evidence="5 7" id="KW-1133">Transmembrane helix</keyword>
<keyword evidence="9" id="KW-1185">Reference proteome</keyword>
<protein>
    <recommendedName>
        <fullName evidence="10">Permease</fullName>
    </recommendedName>
</protein>
<organism evidence="8 9">
    <name type="scientific">Alishewanella longhuensis</name>
    <dbReference type="NCBI Taxonomy" id="1091037"/>
    <lineage>
        <taxon>Bacteria</taxon>
        <taxon>Pseudomonadati</taxon>
        <taxon>Pseudomonadota</taxon>
        <taxon>Gammaproteobacteria</taxon>
        <taxon>Alteromonadales</taxon>
        <taxon>Alteromonadaceae</taxon>
        <taxon>Alishewanella</taxon>
    </lineage>
</organism>
<evidence type="ECO:0008006" key="10">
    <source>
        <dbReference type="Google" id="ProtNLM"/>
    </source>
</evidence>
<comment type="similarity">
    <text evidence="2">Belongs to the UPF0718 family.</text>
</comment>
<dbReference type="EMBL" id="BNAO01000001">
    <property type="protein sequence ID" value="GHG59070.1"/>
    <property type="molecule type" value="Genomic_DNA"/>
</dbReference>
<keyword evidence="4 7" id="KW-0812">Transmembrane</keyword>
<evidence type="ECO:0000256" key="4">
    <source>
        <dbReference type="ARBA" id="ARBA00022692"/>
    </source>
</evidence>
<dbReference type="PANTHER" id="PTHR34184">
    <property type="entry name" value="UPF0718 PROTEIN YCGR"/>
    <property type="match status" value="1"/>
</dbReference>
<keyword evidence="3" id="KW-1003">Cell membrane</keyword>
<feature type="transmembrane region" description="Helical" evidence="7">
    <location>
        <begin position="399"/>
        <end position="417"/>
    </location>
</feature>
<evidence type="ECO:0000313" key="8">
    <source>
        <dbReference type="EMBL" id="GHG59070.1"/>
    </source>
</evidence>
<dbReference type="Proteomes" id="UP000659697">
    <property type="component" value="Unassembled WGS sequence"/>
</dbReference>
<comment type="subcellular location">
    <subcellularLocation>
        <location evidence="1">Cell membrane</location>
        <topology evidence="1">Multi-pass membrane protein</topology>
    </subcellularLocation>
</comment>
<evidence type="ECO:0000256" key="5">
    <source>
        <dbReference type="ARBA" id="ARBA00022989"/>
    </source>
</evidence>
<comment type="caution">
    <text evidence="8">The sequence shown here is derived from an EMBL/GenBank/DDBJ whole genome shotgun (WGS) entry which is preliminary data.</text>
</comment>
<feature type="transmembrane region" description="Helical" evidence="7">
    <location>
        <begin position="316"/>
        <end position="336"/>
    </location>
</feature>
<sequence length="430" mass="44860">MLSFIENFWQLFVLSAPWLLVGLLVAAIMKTWIPMDWLQKQLGGDGVKPVIKGALFGAPLPLCSCGVIPAAMQLHRGGASKGATVAFLSATPETGVDSISVSYVLLGPVMAIVRPLAAISSAIVSGLLVGRTDNTMAKTNETSQNSAETGAAKNCCPSKTSITAPAEPVAASCCPSKTQAEVDVTTTKTSCCPSKTAITAPAEPAAASCCPSKAQAEVEVSAAKTSCCPSKTSAAAANTKPSFLQQAKAGLAYSTGKLLSDFYLWLLIGLFFAALVQTLVPMDALAQYGSSIWMMLLMVLISVPMYVCATASTPIAAALMLMGISPGAALVFMQAGPATNIATISVVYKELGKRALGAYLFGVIVMSVFFGWLLDVALNYFDISVQGAMQHQHSVLPGWLELAAALLLVALIVRIVAKQLTQKWLMAKAA</sequence>
<feature type="transmembrane region" description="Helical" evidence="7">
    <location>
        <begin position="262"/>
        <end position="280"/>
    </location>
</feature>
<gene>
    <name evidence="8" type="ORF">GCM10010919_01290</name>
</gene>
<dbReference type="PANTHER" id="PTHR34184:SF4">
    <property type="entry name" value="UPF0718 PROTEIN YCGR"/>
    <property type="match status" value="1"/>
</dbReference>
<evidence type="ECO:0000256" key="2">
    <source>
        <dbReference type="ARBA" id="ARBA00006386"/>
    </source>
</evidence>
<evidence type="ECO:0000256" key="7">
    <source>
        <dbReference type="SAM" id="Phobius"/>
    </source>
</evidence>
<proteinExistence type="inferred from homology"/>
<dbReference type="RefSeq" id="WP_189429197.1">
    <property type="nucleotide sequence ID" value="NZ_BNAO01000001.1"/>
</dbReference>